<dbReference type="AlphaFoldDB" id="A0A2B0UAZ9"/>
<gene>
    <name evidence="2" type="ORF">COK86_14595</name>
</gene>
<name>A0A2B0UAZ9_BACCE</name>
<feature type="transmembrane region" description="Helical" evidence="1">
    <location>
        <begin position="67"/>
        <end position="94"/>
    </location>
</feature>
<dbReference type="RefSeq" id="WP_098498450.1">
    <property type="nucleotide sequence ID" value="NZ_NUXC01000007.1"/>
</dbReference>
<reference evidence="2 3" key="1">
    <citation type="submission" date="2017-09" db="EMBL/GenBank/DDBJ databases">
        <title>Large-scale bioinformatics analysis of Bacillus genomes uncovers conserved roles of natural products in bacterial physiology.</title>
        <authorList>
            <consortium name="Agbiome Team Llc"/>
            <person name="Bleich R.M."/>
            <person name="Grubbs K.J."/>
            <person name="Santa Maria K.C."/>
            <person name="Allen S.E."/>
            <person name="Farag S."/>
            <person name="Shank E.A."/>
            <person name="Bowers A."/>
        </authorList>
    </citation>
    <scope>NUCLEOTIDE SEQUENCE [LARGE SCALE GENOMIC DNA]</scope>
    <source>
        <strain evidence="2 3">AFS061806</strain>
    </source>
</reference>
<evidence type="ECO:0000313" key="3">
    <source>
        <dbReference type="Proteomes" id="UP000224076"/>
    </source>
</evidence>
<feature type="transmembrane region" description="Helical" evidence="1">
    <location>
        <begin position="37"/>
        <end position="61"/>
    </location>
</feature>
<keyword evidence="1" id="KW-0472">Membrane</keyword>
<comment type="caution">
    <text evidence="2">The sequence shown here is derived from an EMBL/GenBank/DDBJ whole genome shotgun (WGS) entry which is preliminary data.</text>
</comment>
<keyword evidence="1" id="KW-1133">Transmembrane helix</keyword>
<protein>
    <submittedName>
        <fullName evidence="2">Uncharacterized protein</fullName>
    </submittedName>
</protein>
<feature type="transmembrane region" description="Helical" evidence="1">
    <location>
        <begin position="6"/>
        <end position="25"/>
    </location>
</feature>
<keyword evidence="1" id="KW-0812">Transmembrane</keyword>
<sequence>MSDGMQIFIIFIFVLALFSIINFLAISLSGHNFKRRIIAGFIFLLITPIVFFATVAFASIFDKAGFGAGGLAFIVTIIYISNGIVLLLSSLLFLKRDIR</sequence>
<organism evidence="2 3">
    <name type="scientific">Bacillus cereus</name>
    <dbReference type="NCBI Taxonomy" id="1396"/>
    <lineage>
        <taxon>Bacteria</taxon>
        <taxon>Bacillati</taxon>
        <taxon>Bacillota</taxon>
        <taxon>Bacilli</taxon>
        <taxon>Bacillales</taxon>
        <taxon>Bacillaceae</taxon>
        <taxon>Bacillus</taxon>
        <taxon>Bacillus cereus group</taxon>
    </lineage>
</organism>
<dbReference type="Proteomes" id="UP000224076">
    <property type="component" value="Unassembled WGS sequence"/>
</dbReference>
<proteinExistence type="predicted"/>
<dbReference type="EMBL" id="NVDG01000025">
    <property type="protein sequence ID" value="PFU41900.1"/>
    <property type="molecule type" value="Genomic_DNA"/>
</dbReference>
<evidence type="ECO:0000256" key="1">
    <source>
        <dbReference type="SAM" id="Phobius"/>
    </source>
</evidence>
<accession>A0A2B0UAZ9</accession>
<evidence type="ECO:0000313" key="2">
    <source>
        <dbReference type="EMBL" id="PFU41900.1"/>
    </source>
</evidence>